<evidence type="ECO:0000313" key="2">
    <source>
        <dbReference type="EMBL" id="KAH7086497.1"/>
    </source>
</evidence>
<dbReference type="AlphaFoldDB" id="A0A8K0R4C2"/>
<gene>
    <name evidence="2" type="ORF">FB567DRAFT_629547</name>
</gene>
<feature type="region of interest" description="Disordered" evidence="1">
    <location>
        <begin position="776"/>
        <end position="815"/>
    </location>
</feature>
<keyword evidence="3" id="KW-1185">Reference proteome</keyword>
<dbReference type="OrthoDB" id="3554680at2759"/>
<comment type="caution">
    <text evidence="2">The sequence shown here is derived from an EMBL/GenBank/DDBJ whole genome shotgun (WGS) entry which is preliminary data.</text>
</comment>
<dbReference type="EMBL" id="JAGMVJ010000011">
    <property type="protein sequence ID" value="KAH7086497.1"/>
    <property type="molecule type" value="Genomic_DNA"/>
</dbReference>
<feature type="compositionally biased region" description="Acidic residues" evidence="1">
    <location>
        <begin position="780"/>
        <end position="789"/>
    </location>
</feature>
<accession>A0A8K0R4C2</accession>
<sequence>MADWKRFVDAEASSHLQTRLGDAKVFIAVDTSGSAEWDLGGCMNAFESERQFANAVDSNLFASCIALSNYTGTPTLEALVLPQSSRRDQTLQRLLSSDFWCLFTDGEVDDDEVQKLHHAAKRHGALTIPVIILVTGCKPVNEANLSVGMALYANGVDAVFLYKRIGTKHRRTCIYVLHAKGRFAPLRPADSRHNDNAPQFSSESAFWGACTTKAIKVVRAENRFKETPGILMDTATNVAGLTLNVTIDVQKLVVNTNIAQHDLETIPKPRVLNDVALAARTQGNLDDFRKFLDGQRPRNVVVEPRDIYQAGTVISQAAALLRSPGPEQNSDLRKTLREKHHWNRTVYQQDASKQATEALQEAASRNEAIDTALDHLTVVEHSGYGVGIFDLQPSRSQTSTYAHPSNVHISVLDFDAVKYAMQCMMCGEKDALMWLAVKQLDDRTVRTNCSQMGSQNPILYGKRTADQQPFSSQLVCYQCATALMPTSIHHENISAIIPLTQYQGDNKDHIKKAMYAAFTGGIDVGEAQVVQMAMAIIDQTMALSWVRANSTITSAFHWLLVLLQQNSLVPGMLKLGSPLVSFNQALQTLADDCANLGPQSYVARLPAETISVIRSLGSRTGQFTEDTLSRLADANNMFQIIETYLKSKPTQRSSTSRQRQTSWQTPWQKLLAQKTAHDFWHDLRKTVGVKSLHDAYSKSEDNFNRCRAVVSLLLHCSNGVSTADEFLKYLYNLDLLLLKPSAAISQPSVRVAPVQSMAPARQLIATFNATVPLAEKEDHDAEDTDEEHEEERGGPKGKAPMYSRDNHSEGQVTIQDSQVGGDWIWSHEYQRYYRLLADGQCKWDDRSTS</sequence>
<dbReference type="Proteomes" id="UP000813461">
    <property type="component" value="Unassembled WGS sequence"/>
</dbReference>
<protein>
    <submittedName>
        <fullName evidence="2">Uncharacterized protein</fullName>
    </submittedName>
</protein>
<evidence type="ECO:0000256" key="1">
    <source>
        <dbReference type="SAM" id="MobiDB-lite"/>
    </source>
</evidence>
<evidence type="ECO:0000313" key="3">
    <source>
        <dbReference type="Proteomes" id="UP000813461"/>
    </source>
</evidence>
<reference evidence="2" key="1">
    <citation type="journal article" date="2021" name="Nat. Commun.">
        <title>Genetic determinants of endophytism in the Arabidopsis root mycobiome.</title>
        <authorList>
            <person name="Mesny F."/>
            <person name="Miyauchi S."/>
            <person name="Thiergart T."/>
            <person name="Pickel B."/>
            <person name="Atanasova L."/>
            <person name="Karlsson M."/>
            <person name="Huettel B."/>
            <person name="Barry K.W."/>
            <person name="Haridas S."/>
            <person name="Chen C."/>
            <person name="Bauer D."/>
            <person name="Andreopoulos W."/>
            <person name="Pangilinan J."/>
            <person name="LaButti K."/>
            <person name="Riley R."/>
            <person name="Lipzen A."/>
            <person name="Clum A."/>
            <person name="Drula E."/>
            <person name="Henrissat B."/>
            <person name="Kohler A."/>
            <person name="Grigoriev I.V."/>
            <person name="Martin F.M."/>
            <person name="Hacquard S."/>
        </authorList>
    </citation>
    <scope>NUCLEOTIDE SEQUENCE</scope>
    <source>
        <strain evidence="2">MPI-SDFR-AT-0120</strain>
    </source>
</reference>
<organism evidence="2 3">
    <name type="scientific">Paraphoma chrysanthemicola</name>
    <dbReference type="NCBI Taxonomy" id="798071"/>
    <lineage>
        <taxon>Eukaryota</taxon>
        <taxon>Fungi</taxon>
        <taxon>Dikarya</taxon>
        <taxon>Ascomycota</taxon>
        <taxon>Pezizomycotina</taxon>
        <taxon>Dothideomycetes</taxon>
        <taxon>Pleosporomycetidae</taxon>
        <taxon>Pleosporales</taxon>
        <taxon>Pleosporineae</taxon>
        <taxon>Phaeosphaeriaceae</taxon>
        <taxon>Paraphoma</taxon>
    </lineage>
</organism>
<proteinExistence type="predicted"/>
<name>A0A8K0R4C2_9PLEO</name>